<reference evidence="2 3" key="1">
    <citation type="journal article" date="2015" name="Sci. Rep.">
        <title>Genome of the facultative scuticociliatosis pathogen Pseudocohnilembus persalinus provides insight into its virulence through horizontal gene transfer.</title>
        <authorList>
            <person name="Xiong J."/>
            <person name="Wang G."/>
            <person name="Cheng J."/>
            <person name="Tian M."/>
            <person name="Pan X."/>
            <person name="Warren A."/>
            <person name="Jiang C."/>
            <person name="Yuan D."/>
            <person name="Miao W."/>
        </authorList>
    </citation>
    <scope>NUCLEOTIDE SEQUENCE [LARGE SCALE GENOMIC DNA]</scope>
    <source>
        <strain evidence="2">36N120E</strain>
    </source>
</reference>
<protein>
    <submittedName>
        <fullName evidence="2">Uncharacterized protein</fullName>
    </submittedName>
</protein>
<dbReference type="InParanoid" id="A0A0V0QPU5"/>
<sequence>MKKNQKKIYNGESITQLDFQIRQNDLLLNKNRSYNTLSQKAYNDLLQFNQKQQQTNKENPKIIPEKNINTLQKHLQQQHNIYKYTNPNQYNDIIIQKEDNNQEIQQLNYKDFVKIPPIIKSQNLEQQQQNVKALEMAQKQSKQSLTSRSKFAYPQQVFQDKDLFYINQTRQTVQDFYGLSSIENIEKFSKKQLIDFIPKDKIKEIENEYKQDQKKITFQKIQEDLQSKQLKYIQNNLNKNEKQQFSLVENIKFQVKLPQQPVSIKTKVDAFNQTSKEKFINQIKHHYQFVCQNDPEQNEENKLKIQELKKINLNETESEQFLNTIRSQRSKTNFFYRQKTACETENDFKNYTKLLKNADSQKDLSDKHLSMQKNQDLNSPFKQYIEVQDILSNYQSKKKKNNFSQEKQSENKKNLQKSNNDENNEQIQIKDFTETNVKKLKKKKNPHQSEKNQSQQNKMNEDVQNKSKNQNQKHHKNNLINTIKQFNEFTFKIQQKEKLDKIQEYHNKRINYLTHIKSKSLNVLPKKNVLKQQYLSKMNKIKEEKVNFVPLNNQGFIKYKIQQNQQQQNGFTTNNSGVFQNCQKGKFQYDSDKINTKNIKLRSISQNIVPTKINNNPNINLNTIKQLPQLSKQQNNQNFQLKNQIIQDDIDGLQSIKQNDYNLETQNKNYIQSQNQIQSPLSQRSPTSSSQYEIPLFSQKNNELVYKMKQQYQKKYNGLNQLLNPENLKNQEPNIEFNMNIQQDQNFTLYKPNKQKENSALNSMNYKDIQQDYLQQKQQDLIKISQNQNYDNNEKNINLKKKQITKINDLQNSEDNCFENQIIQQATKVPQNIIEQDLQQLQNLDSYYDKLKMEYNKKSQKINSKGIYQQSSKLRSFTQDKYSSYKKDDQSYYD</sequence>
<evidence type="ECO:0000313" key="2">
    <source>
        <dbReference type="EMBL" id="KRX04315.1"/>
    </source>
</evidence>
<evidence type="ECO:0000256" key="1">
    <source>
        <dbReference type="SAM" id="MobiDB-lite"/>
    </source>
</evidence>
<proteinExistence type="predicted"/>
<comment type="caution">
    <text evidence="2">The sequence shown here is derived from an EMBL/GenBank/DDBJ whole genome shotgun (WGS) entry which is preliminary data.</text>
</comment>
<feature type="region of interest" description="Disordered" evidence="1">
    <location>
        <begin position="398"/>
        <end position="477"/>
    </location>
</feature>
<feature type="compositionally biased region" description="Basic and acidic residues" evidence="1">
    <location>
        <begin position="883"/>
        <end position="894"/>
    </location>
</feature>
<gene>
    <name evidence="2" type="ORF">PPERSA_03555</name>
</gene>
<keyword evidence="3" id="KW-1185">Reference proteome</keyword>
<dbReference type="AlphaFoldDB" id="A0A0V0QPU5"/>
<organism evidence="2 3">
    <name type="scientific">Pseudocohnilembus persalinus</name>
    <name type="common">Ciliate</name>
    <dbReference type="NCBI Taxonomy" id="266149"/>
    <lineage>
        <taxon>Eukaryota</taxon>
        <taxon>Sar</taxon>
        <taxon>Alveolata</taxon>
        <taxon>Ciliophora</taxon>
        <taxon>Intramacronucleata</taxon>
        <taxon>Oligohymenophorea</taxon>
        <taxon>Scuticociliatia</taxon>
        <taxon>Philasterida</taxon>
        <taxon>Pseudocohnilembidae</taxon>
        <taxon>Pseudocohnilembus</taxon>
    </lineage>
</organism>
<dbReference type="EMBL" id="LDAU01000119">
    <property type="protein sequence ID" value="KRX04315.1"/>
    <property type="molecule type" value="Genomic_DNA"/>
</dbReference>
<accession>A0A0V0QPU5</accession>
<dbReference type="OMA" id="TACETEN"/>
<name>A0A0V0QPU5_PSEPJ</name>
<evidence type="ECO:0000313" key="3">
    <source>
        <dbReference type="Proteomes" id="UP000054937"/>
    </source>
</evidence>
<dbReference type="Proteomes" id="UP000054937">
    <property type="component" value="Unassembled WGS sequence"/>
</dbReference>
<feature type="region of interest" description="Disordered" evidence="1">
    <location>
        <begin position="874"/>
        <end position="894"/>
    </location>
</feature>